<dbReference type="InterPro" id="IPR013976">
    <property type="entry name" value="HDOD"/>
</dbReference>
<accession>A0A935K1H2</accession>
<dbReference type="PROSITE" id="PS51833">
    <property type="entry name" value="HDOD"/>
    <property type="match status" value="1"/>
</dbReference>
<reference evidence="2 3" key="1">
    <citation type="submission" date="2020-10" db="EMBL/GenBank/DDBJ databases">
        <title>Connecting structure to function with the recovery of over 1000 high-quality activated sludge metagenome-assembled genomes encoding full-length rRNA genes using long-read sequencing.</title>
        <authorList>
            <person name="Singleton C.M."/>
            <person name="Petriglieri F."/>
            <person name="Kristensen J.M."/>
            <person name="Kirkegaard R.H."/>
            <person name="Michaelsen T.Y."/>
            <person name="Andersen M.H."/>
            <person name="Karst S.M."/>
            <person name="Dueholm M.S."/>
            <person name="Nielsen P.H."/>
            <person name="Albertsen M."/>
        </authorList>
    </citation>
    <scope>NUCLEOTIDE SEQUENCE [LARGE SCALE GENOMIC DNA]</scope>
    <source>
        <strain evidence="2">EsbW_18-Q3-R4-48_BATAC.463</strain>
    </source>
</reference>
<dbReference type="EMBL" id="JADJMS010000006">
    <property type="protein sequence ID" value="MBK7414027.1"/>
    <property type="molecule type" value="Genomic_DNA"/>
</dbReference>
<name>A0A935K1H2_9RHOO</name>
<dbReference type="InterPro" id="IPR052340">
    <property type="entry name" value="RNase_Y/CdgJ"/>
</dbReference>
<dbReference type="AlphaFoldDB" id="A0A935K1H2"/>
<dbReference type="Gene3D" id="1.10.3210.10">
    <property type="entry name" value="Hypothetical protein af1432"/>
    <property type="match status" value="1"/>
</dbReference>
<protein>
    <submittedName>
        <fullName evidence="2">HDOD domain-containing protein</fullName>
    </submittedName>
</protein>
<dbReference type="PANTHER" id="PTHR33525">
    <property type="match status" value="1"/>
</dbReference>
<dbReference type="Pfam" id="PF08668">
    <property type="entry name" value="HDOD"/>
    <property type="match status" value="1"/>
</dbReference>
<gene>
    <name evidence="2" type="ORF">IPJ38_01840</name>
</gene>
<evidence type="ECO:0000259" key="1">
    <source>
        <dbReference type="PROSITE" id="PS51833"/>
    </source>
</evidence>
<dbReference type="PANTHER" id="PTHR33525:SF6">
    <property type="entry name" value="HDOD DOMAIN-CONTAINING PROTEIN"/>
    <property type="match status" value="1"/>
</dbReference>
<organism evidence="2 3">
    <name type="scientific">Candidatus Dechloromonas phosphorivorans</name>
    <dbReference type="NCBI Taxonomy" id="2899244"/>
    <lineage>
        <taxon>Bacteria</taxon>
        <taxon>Pseudomonadati</taxon>
        <taxon>Pseudomonadota</taxon>
        <taxon>Betaproteobacteria</taxon>
        <taxon>Rhodocyclales</taxon>
        <taxon>Azonexaceae</taxon>
        <taxon>Dechloromonas</taxon>
    </lineage>
</organism>
<dbReference type="SUPFAM" id="SSF109604">
    <property type="entry name" value="HD-domain/PDEase-like"/>
    <property type="match status" value="1"/>
</dbReference>
<evidence type="ECO:0000313" key="2">
    <source>
        <dbReference type="EMBL" id="MBK7414027.1"/>
    </source>
</evidence>
<sequence length="297" mass="33721">MSDAVSVYEAMQSLDDVGSGRVKRLLEGGIKIPPQPRVLEELRKLMVRKEFDVRLLSRVINQDPGIAALLFKVVTNAAYRQHQPFESIEDILHAVGVRQTFNLVQAISLTSISGAKKHAQVYEAFWARSQTIAQFAMLIADERVAVCNIFPDQAYIAAIFHDCGVLLQLQRFPTYCAEMRLAEPGRWVQLAEEDQKFNADHCVVGYIVARHWCLPEFISDAIRFHHDIRHLGQHASRTMVAILQLAAELYYRDQRVPNPEWDLVKADVLPELGLNEDALPEFADIIIERFQNESDAA</sequence>
<proteinExistence type="predicted"/>
<comment type="caution">
    <text evidence="2">The sequence shown here is derived from an EMBL/GenBank/DDBJ whole genome shotgun (WGS) entry which is preliminary data.</text>
</comment>
<dbReference type="Proteomes" id="UP000739411">
    <property type="component" value="Unassembled WGS sequence"/>
</dbReference>
<feature type="domain" description="HDOD" evidence="1">
    <location>
        <begin position="32"/>
        <end position="228"/>
    </location>
</feature>
<evidence type="ECO:0000313" key="3">
    <source>
        <dbReference type="Proteomes" id="UP000739411"/>
    </source>
</evidence>